<proteinExistence type="predicted"/>
<dbReference type="InterPro" id="IPR006175">
    <property type="entry name" value="YjgF/YER057c/UK114"/>
</dbReference>
<evidence type="ECO:0000313" key="1">
    <source>
        <dbReference type="EMBL" id="CAB4704025.1"/>
    </source>
</evidence>
<dbReference type="EMBL" id="CAEZXP010000005">
    <property type="protein sequence ID" value="CAB4704025.1"/>
    <property type="molecule type" value="Genomic_DNA"/>
</dbReference>
<sequence>MTRQRISSGAAFEDRVGYSRAVRVGSHVFVSGTAPIMPDDADPPSGAYEQAVRVIEIAAAALAEAGSSLADVVRTRIYLTDAADIDEVGRAHGEAFATARPATTGIVTALLDPRWKVEIEFDAVIGDHP</sequence>
<organism evidence="1">
    <name type="scientific">freshwater metagenome</name>
    <dbReference type="NCBI Taxonomy" id="449393"/>
    <lineage>
        <taxon>unclassified sequences</taxon>
        <taxon>metagenomes</taxon>
        <taxon>ecological metagenomes</taxon>
    </lineage>
</organism>
<dbReference type="AlphaFoldDB" id="A0A6J6Q4C3"/>
<dbReference type="InterPro" id="IPR035959">
    <property type="entry name" value="RutC-like_sf"/>
</dbReference>
<dbReference type="PANTHER" id="PTHR43857">
    <property type="entry name" value="BLR7761 PROTEIN"/>
    <property type="match status" value="1"/>
</dbReference>
<protein>
    <submittedName>
        <fullName evidence="1">Unannotated protein</fullName>
    </submittedName>
</protein>
<dbReference type="Pfam" id="PF01042">
    <property type="entry name" value="Ribonuc_L-PSP"/>
    <property type="match status" value="1"/>
</dbReference>
<dbReference type="Gene3D" id="3.30.1330.40">
    <property type="entry name" value="RutC-like"/>
    <property type="match status" value="1"/>
</dbReference>
<dbReference type="SUPFAM" id="SSF55298">
    <property type="entry name" value="YjgF-like"/>
    <property type="match status" value="1"/>
</dbReference>
<reference evidence="1" key="1">
    <citation type="submission" date="2020-05" db="EMBL/GenBank/DDBJ databases">
        <authorList>
            <person name="Chiriac C."/>
            <person name="Salcher M."/>
            <person name="Ghai R."/>
            <person name="Kavagutti S V."/>
        </authorList>
    </citation>
    <scope>NUCLEOTIDE SEQUENCE</scope>
</reference>
<name>A0A6J6Q4C3_9ZZZZ</name>
<accession>A0A6J6Q4C3</accession>
<dbReference type="PANTHER" id="PTHR43857:SF1">
    <property type="entry name" value="YJGH FAMILY PROTEIN"/>
    <property type="match status" value="1"/>
</dbReference>
<dbReference type="CDD" id="cd06154">
    <property type="entry name" value="YjgF_YER057c_UK114_like_6"/>
    <property type="match status" value="1"/>
</dbReference>
<gene>
    <name evidence="1" type="ORF">UFOPK2399_01551</name>
</gene>